<reference evidence="2" key="2">
    <citation type="submission" date="2020-09" db="EMBL/GenBank/DDBJ databases">
        <authorList>
            <person name="Sun Q."/>
            <person name="Kim S."/>
        </authorList>
    </citation>
    <scope>NUCLEOTIDE SEQUENCE</scope>
    <source>
        <strain evidence="2">KCTC 42249</strain>
    </source>
</reference>
<evidence type="ECO:0000313" key="3">
    <source>
        <dbReference type="Proteomes" id="UP000630142"/>
    </source>
</evidence>
<evidence type="ECO:0000313" key="2">
    <source>
        <dbReference type="EMBL" id="GHD20708.1"/>
    </source>
</evidence>
<keyword evidence="3" id="KW-1185">Reference proteome</keyword>
<name>A0A8J3E024_9HYPH</name>
<accession>A0A8J3E024</accession>
<dbReference type="PANTHER" id="PTHR47472">
    <property type="entry name" value="PROPIONYL-COA CARBOXYLASE"/>
    <property type="match status" value="1"/>
</dbReference>
<dbReference type="InterPro" id="IPR056362">
    <property type="entry name" value="AtuA-like_ferredoxin_dom"/>
</dbReference>
<comment type="caution">
    <text evidence="2">The sequence shown here is derived from an EMBL/GenBank/DDBJ whole genome shotgun (WGS) entry which is preliminary data.</text>
</comment>
<sequence>MAELSVPLHKIAHARAGDKDNRLNISLFPYDPAHWHMLAKQVTPERIREHFSRRKPTSITRHDLPVLGGFNIVLENALGGGVNSSLYLDAHGKCLSFHLLSMPILLSENCNV</sequence>
<dbReference type="EMBL" id="BMZQ01000003">
    <property type="protein sequence ID" value="GHD20708.1"/>
    <property type="molecule type" value="Genomic_DNA"/>
</dbReference>
<dbReference type="RefSeq" id="WP_189506188.1">
    <property type="nucleotide sequence ID" value="NZ_BMZQ01000003.1"/>
</dbReference>
<dbReference type="AlphaFoldDB" id="A0A8J3E024"/>
<feature type="domain" description="AtuA-like ferredoxin-fold" evidence="1">
    <location>
        <begin position="6"/>
        <end position="104"/>
    </location>
</feature>
<gene>
    <name evidence="2" type="ORF">GCM10016234_33240</name>
</gene>
<organism evidence="2 3">
    <name type="scientific">Tianweitania populi</name>
    <dbReference type="NCBI Taxonomy" id="1607949"/>
    <lineage>
        <taxon>Bacteria</taxon>
        <taxon>Pseudomonadati</taxon>
        <taxon>Pseudomonadota</taxon>
        <taxon>Alphaproteobacteria</taxon>
        <taxon>Hyphomicrobiales</taxon>
        <taxon>Phyllobacteriaceae</taxon>
        <taxon>Tianweitania</taxon>
    </lineage>
</organism>
<reference evidence="2" key="1">
    <citation type="journal article" date="2014" name="Int. J. Syst. Evol. Microbiol.">
        <title>Complete genome sequence of Corynebacterium casei LMG S-19264T (=DSM 44701T), isolated from a smear-ripened cheese.</title>
        <authorList>
            <consortium name="US DOE Joint Genome Institute (JGI-PGF)"/>
            <person name="Walter F."/>
            <person name="Albersmeier A."/>
            <person name="Kalinowski J."/>
            <person name="Ruckert C."/>
        </authorList>
    </citation>
    <scope>NUCLEOTIDE SEQUENCE</scope>
    <source>
        <strain evidence="2">KCTC 42249</strain>
    </source>
</reference>
<dbReference type="Proteomes" id="UP000630142">
    <property type="component" value="Unassembled WGS sequence"/>
</dbReference>
<dbReference type="PANTHER" id="PTHR47472:SF1">
    <property type="entry name" value="DUF1446-DOMAIN-CONTAINING PROTEIN"/>
    <property type="match status" value="1"/>
</dbReference>
<protein>
    <recommendedName>
        <fullName evidence="1">AtuA-like ferredoxin-fold domain-containing protein</fullName>
    </recommendedName>
</protein>
<dbReference type="Pfam" id="PF23544">
    <property type="entry name" value="AtuA_ferredoxin"/>
    <property type="match status" value="1"/>
</dbReference>
<evidence type="ECO:0000259" key="1">
    <source>
        <dbReference type="Pfam" id="PF23544"/>
    </source>
</evidence>
<proteinExistence type="predicted"/>